<evidence type="ECO:0000313" key="1">
    <source>
        <dbReference type="EMBL" id="TMR22260.1"/>
    </source>
</evidence>
<reference evidence="1 2" key="1">
    <citation type="submission" date="2019-05" db="EMBL/GenBank/DDBJ databases">
        <title>Draft genome sequence of Nonomuraea zeae DSM 100528.</title>
        <authorList>
            <person name="Saricaoglu S."/>
            <person name="Isik K."/>
        </authorList>
    </citation>
    <scope>NUCLEOTIDE SEQUENCE [LARGE SCALE GENOMIC DNA]</scope>
    <source>
        <strain evidence="1 2">DSM 100528</strain>
    </source>
</reference>
<dbReference type="Proteomes" id="UP000306628">
    <property type="component" value="Unassembled WGS sequence"/>
</dbReference>
<dbReference type="SUPFAM" id="SSF54593">
    <property type="entry name" value="Glyoxalase/Bleomycin resistance protein/Dihydroxybiphenyl dioxygenase"/>
    <property type="match status" value="1"/>
</dbReference>
<proteinExistence type="predicted"/>
<comment type="caution">
    <text evidence="1">The sequence shown here is derived from an EMBL/GenBank/DDBJ whole genome shotgun (WGS) entry which is preliminary data.</text>
</comment>
<evidence type="ECO:0000313" key="2">
    <source>
        <dbReference type="Proteomes" id="UP000306628"/>
    </source>
</evidence>
<name>A0A5S4G8G9_9ACTN</name>
<dbReference type="OrthoDB" id="6624781at2"/>
<sequence>MANEITVPLLPCRSIDEIVEFYTMLGFTRIYYQLRPNPYVSLKREDLQLDFFGIPEFQPEDSYGTCLVVVPDTGELFEAFAAGMRAAHGKLLVSGIPRMTRPRKRKNAEDHSGFTVIDPGGNWIRIVAARPAPEEEAASGKLTTTLHRAVVMGDSHGKHVRAAQILDVAIERDKDTATTAELLQALAYRAELALRADDPAAAGDALTRARALTLSEAERAGLAESLAALDDLEAVLRPADPGPGAAPDQVAQRP</sequence>
<accession>A0A5S4G8G9</accession>
<dbReference type="AlphaFoldDB" id="A0A5S4G8G9"/>
<dbReference type="EMBL" id="VCKX01000279">
    <property type="protein sequence ID" value="TMR22260.1"/>
    <property type="molecule type" value="Genomic_DNA"/>
</dbReference>
<keyword evidence="2" id="KW-1185">Reference proteome</keyword>
<organism evidence="1 2">
    <name type="scientific">Nonomuraea zeae</name>
    <dbReference type="NCBI Taxonomy" id="1642303"/>
    <lineage>
        <taxon>Bacteria</taxon>
        <taxon>Bacillati</taxon>
        <taxon>Actinomycetota</taxon>
        <taxon>Actinomycetes</taxon>
        <taxon>Streptosporangiales</taxon>
        <taxon>Streptosporangiaceae</taxon>
        <taxon>Nonomuraea</taxon>
    </lineage>
</organism>
<protein>
    <submittedName>
        <fullName evidence="1">VOC family protein</fullName>
    </submittedName>
</protein>
<dbReference type="RefSeq" id="WP_138696845.1">
    <property type="nucleotide sequence ID" value="NZ_JBHSAZ010000089.1"/>
</dbReference>
<dbReference type="Gene3D" id="3.10.180.10">
    <property type="entry name" value="2,3-Dihydroxybiphenyl 1,2-Dioxygenase, domain 1"/>
    <property type="match status" value="1"/>
</dbReference>
<dbReference type="InterPro" id="IPR029068">
    <property type="entry name" value="Glyas_Bleomycin-R_OHBP_Dase"/>
</dbReference>
<gene>
    <name evidence="1" type="ORF">ETD85_49680</name>
</gene>